<comment type="caution">
    <text evidence="1">The sequence shown here is derived from an EMBL/GenBank/DDBJ whole genome shotgun (WGS) entry which is preliminary data.</text>
</comment>
<proteinExistence type="predicted"/>
<sequence>ERLVELVEAVGGFVLGEQEGLLFNFVANGPSSA</sequence>
<dbReference type="EMBL" id="BARS01048498">
    <property type="protein sequence ID" value="GAG37125.1"/>
    <property type="molecule type" value="Genomic_DNA"/>
</dbReference>
<reference evidence="1" key="1">
    <citation type="journal article" date="2014" name="Front. Microbiol.">
        <title>High frequency of phylogenetically diverse reductive dehalogenase-homologous genes in deep subseafloor sedimentary metagenomes.</title>
        <authorList>
            <person name="Kawai M."/>
            <person name="Futagami T."/>
            <person name="Toyoda A."/>
            <person name="Takaki Y."/>
            <person name="Nishi S."/>
            <person name="Hori S."/>
            <person name="Arai W."/>
            <person name="Tsubouchi T."/>
            <person name="Morono Y."/>
            <person name="Uchiyama I."/>
            <person name="Ito T."/>
            <person name="Fujiyama A."/>
            <person name="Inagaki F."/>
            <person name="Takami H."/>
        </authorList>
    </citation>
    <scope>NUCLEOTIDE SEQUENCE</scope>
    <source>
        <strain evidence="1">Expedition CK06-06</strain>
    </source>
</reference>
<gene>
    <name evidence="1" type="ORF">S01H1_72673</name>
</gene>
<evidence type="ECO:0000313" key="1">
    <source>
        <dbReference type="EMBL" id="GAG37125.1"/>
    </source>
</evidence>
<dbReference type="AlphaFoldDB" id="X0X267"/>
<name>X0X267_9ZZZZ</name>
<feature type="non-terminal residue" evidence="1">
    <location>
        <position position="1"/>
    </location>
</feature>
<organism evidence="1">
    <name type="scientific">marine sediment metagenome</name>
    <dbReference type="NCBI Taxonomy" id="412755"/>
    <lineage>
        <taxon>unclassified sequences</taxon>
        <taxon>metagenomes</taxon>
        <taxon>ecological metagenomes</taxon>
    </lineage>
</organism>
<accession>X0X267</accession>
<protein>
    <submittedName>
        <fullName evidence="1">Uncharacterized protein</fullName>
    </submittedName>
</protein>